<dbReference type="InterPro" id="IPR039421">
    <property type="entry name" value="Type_1_exporter"/>
</dbReference>
<dbReference type="EMBL" id="MHVJ01000011">
    <property type="protein sequence ID" value="OHA91622.1"/>
    <property type="molecule type" value="Genomic_DNA"/>
</dbReference>
<keyword evidence="5 7" id="KW-1133">Transmembrane helix</keyword>
<dbReference type="PANTHER" id="PTHR43394:SF1">
    <property type="entry name" value="ATP-BINDING CASSETTE SUB-FAMILY B MEMBER 10, MITOCHONDRIAL"/>
    <property type="match status" value="1"/>
</dbReference>
<protein>
    <recommendedName>
        <fullName evidence="12">ABC transporter domain-containing protein</fullName>
    </recommendedName>
</protein>
<keyword evidence="4" id="KW-0067">ATP-binding</keyword>
<feature type="transmembrane region" description="Helical" evidence="7">
    <location>
        <begin position="280"/>
        <end position="299"/>
    </location>
</feature>
<dbReference type="GO" id="GO:0015421">
    <property type="term" value="F:ABC-type oligopeptide transporter activity"/>
    <property type="evidence" value="ECO:0007669"/>
    <property type="project" value="TreeGrafter"/>
</dbReference>
<feature type="transmembrane region" description="Helical" evidence="7">
    <location>
        <begin position="54"/>
        <end position="76"/>
    </location>
</feature>
<feature type="domain" description="ABC transmembrane type-1" evidence="9">
    <location>
        <begin position="27"/>
        <end position="308"/>
    </location>
</feature>
<keyword evidence="3" id="KW-0547">Nucleotide-binding</keyword>
<evidence type="ECO:0000256" key="5">
    <source>
        <dbReference type="ARBA" id="ARBA00022989"/>
    </source>
</evidence>
<evidence type="ECO:0000256" key="2">
    <source>
        <dbReference type="ARBA" id="ARBA00022692"/>
    </source>
</evidence>
<dbReference type="PANTHER" id="PTHR43394">
    <property type="entry name" value="ATP-DEPENDENT PERMEASE MDL1, MITOCHONDRIAL"/>
    <property type="match status" value="1"/>
</dbReference>
<evidence type="ECO:0000259" key="8">
    <source>
        <dbReference type="PROSITE" id="PS50893"/>
    </source>
</evidence>
<reference evidence="10 11" key="1">
    <citation type="journal article" date="2016" name="Nat. Commun.">
        <title>Thousands of microbial genomes shed light on interconnected biogeochemical processes in an aquifer system.</title>
        <authorList>
            <person name="Anantharaman K."/>
            <person name="Brown C.T."/>
            <person name="Hug L.A."/>
            <person name="Sharon I."/>
            <person name="Castelle C.J."/>
            <person name="Probst A.J."/>
            <person name="Thomas B.C."/>
            <person name="Singh A."/>
            <person name="Wilkins M.J."/>
            <person name="Karaoz U."/>
            <person name="Brodie E.L."/>
            <person name="Williams K.H."/>
            <person name="Hubbard S.S."/>
            <person name="Banfield J.F."/>
        </authorList>
    </citation>
    <scope>NUCLEOTIDE SEQUENCE [LARGE SCALE GENOMIC DNA]</scope>
</reference>
<organism evidence="10 11">
    <name type="scientific">Candidatus Zambryskibacteria bacterium RIFCSPHIGHO2_01_FULL_49_18</name>
    <dbReference type="NCBI Taxonomy" id="1802740"/>
    <lineage>
        <taxon>Bacteria</taxon>
        <taxon>Candidatus Zambryskiibacteriota</taxon>
    </lineage>
</organism>
<dbReference type="Gene3D" id="3.40.50.300">
    <property type="entry name" value="P-loop containing nucleotide triphosphate hydrolases"/>
    <property type="match status" value="1"/>
</dbReference>
<dbReference type="Gene3D" id="1.20.1560.10">
    <property type="entry name" value="ABC transporter type 1, transmembrane domain"/>
    <property type="match status" value="1"/>
</dbReference>
<accession>A0A1G2T3B8</accession>
<dbReference type="GO" id="GO:0016887">
    <property type="term" value="F:ATP hydrolysis activity"/>
    <property type="evidence" value="ECO:0007669"/>
    <property type="project" value="InterPro"/>
</dbReference>
<comment type="caution">
    <text evidence="10">The sequence shown here is derived from an EMBL/GenBank/DDBJ whole genome shotgun (WGS) entry which is preliminary data.</text>
</comment>
<comment type="subcellular location">
    <subcellularLocation>
        <location evidence="1">Cell membrane</location>
        <topology evidence="1">Multi-pass membrane protein</topology>
    </subcellularLocation>
</comment>
<proteinExistence type="predicted"/>
<dbReference type="InterPro" id="IPR027417">
    <property type="entry name" value="P-loop_NTPase"/>
</dbReference>
<dbReference type="GO" id="GO:0005886">
    <property type="term" value="C:plasma membrane"/>
    <property type="evidence" value="ECO:0007669"/>
    <property type="project" value="UniProtKB-SubCell"/>
</dbReference>
<dbReference type="InterPro" id="IPR003593">
    <property type="entry name" value="AAA+_ATPase"/>
</dbReference>
<evidence type="ECO:0000256" key="4">
    <source>
        <dbReference type="ARBA" id="ARBA00022840"/>
    </source>
</evidence>
<dbReference type="PROSITE" id="PS50929">
    <property type="entry name" value="ABC_TM1F"/>
    <property type="match status" value="1"/>
</dbReference>
<dbReference type="SMART" id="SM00382">
    <property type="entry name" value="AAA"/>
    <property type="match status" value="1"/>
</dbReference>
<dbReference type="AlphaFoldDB" id="A0A1G2T3B8"/>
<feature type="transmembrane region" description="Helical" evidence="7">
    <location>
        <begin position="253"/>
        <end position="274"/>
    </location>
</feature>
<gene>
    <name evidence="10" type="ORF">A2758_00760</name>
</gene>
<dbReference type="InterPro" id="IPR003439">
    <property type="entry name" value="ABC_transporter-like_ATP-bd"/>
</dbReference>
<evidence type="ECO:0000313" key="11">
    <source>
        <dbReference type="Proteomes" id="UP000178612"/>
    </source>
</evidence>
<evidence type="ECO:0000259" key="9">
    <source>
        <dbReference type="PROSITE" id="PS50929"/>
    </source>
</evidence>
<feature type="transmembrane region" description="Helical" evidence="7">
    <location>
        <begin position="167"/>
        <end position="185"/>
    </location>
</feature>
<feature type="transmembrane region" description="Helical" evidence="7">
    <location>
        <begin position="144"/>
        <end position="161"/>
    </location>
</feature>
<dbReference type="SUPFAM" id="SSF90123">
    <property type="entry name" value="ABC transporter transmembrane region"/>
    <property type="match status" value="1"/>
</dbReference>
<evidence type="ECO:0000256" key="7">
    <source>
        <dbReference type="SAM" id="Phobius"/>
    </source>
</evidence>
<evidence type="ECO:0000256" key="6">
    <source>
        <dbReference type="ARBA" id="ARBA00023136"/>
    </source>
</evidence>
<dbReference type="SUPFAM" id="SSF52540">
    <property type="entry name" value="P-loop containing nucleoside triphosphate hydrolases"/>
    <property type="match status" value="1"/>
</dbReference>
<keyword evidence="2 7" id="KW-0812">Transmembrane</keyword>
<feature type="transmembrane region" description="Helical" evidence="7">
    <location>
        <begin position="21"/>
        <end position="42"/>
    </location>
</feature>
<keyword evidence="6 7" id="KW-0472">Membrane</keyword>
<dbReference type="InterPro" id="IPR011527">
    <property type="entry name" value="ABC1_TM_dom"/>
</dbReference>
<feature type="domain" description="ABC transporter" evidence="8">
    <location>
        <begin position="349"/>
        <end position="589"/>
    </location>
</feature>
<dbReference type="Proteomes" id="UP000178612">
    <property type="component" value="Unassembled WGS sequence"/>
</dbReference>
<dbReference type="InterPro" id="IPR036640">
    <property type="entry name" value="ABC1_TM_sf"/>
</dbReference>
<dbReference type="Pfam" id="PF00005">
    <property type="entry name" value="ABC_tran"/>
    <property type="match status" value="1"/>
</dbReference>
<dbReference type="PROSITE" id="PS50893">
    <property type="entry name" value="ABC_TRANSPORTER_2"/>
    <property type="match status" value="1"/>
</dbReference>
<evidence type="ECO:0008006" key="12">
    <source>
        <dbReference type="Google" id="ProtNLM"/>
    </source>
</evidence>
<name>A0A1G2T3B8_9BACT</name>
<evidence type="ECO:0000256" key="1">
    <source>
        <dbReference type="ARBA" id="ARBA00004651"/>
    </source>
</evidence>
<sequence length="608" mass="68569">MKSFFSLIKNGRRAFGLAVEFAPGLTLALFLITIISHLVPLLQAKILGDIVNKIVDAVGTGVSIGVVALIAAYAAIWGGSRVMNAFELYTNKLWRVRNEYGTTILFLKKRSEIDLAHYENPKFQDLLQRVSNRDIWPMIEMTDVQFNIFANIAVIAASSIIASLIDWRLYLLVIAAAIPSFFVQFKYGHKVWSIWAEHSERKRLYASLRSHLLGRTGVTQSKLLQSGSKILEIISDLLLSFQKDIWRADRERLTWQIMASVITATGLGLAFWMIVGNATAGVITVGTMVFVINALGQLIGSLNQLMSNTANQLEKNLYVTDMFALLDTRPFVKRANEPVKLGLVQAPAIELRNVGFKYEGRDNWVLRNVNLKFSPGEKIALVGMNGAGKTTLVKLLGRIYDPTEGDILVNGINLKDVDPEEWSRYLSILLQDYRNYELKVKESIGMGRTDRLLDIEKVREASAYSGANEFIEEWENKYDQRLGKEFEGGVEPSHGQNQKITLARTIYRDGLVMILDEPTASIDALSEMKIFEQMEKAAEDRTLIVITHRFNTTKNFDRIIVLEHGEVVEDGSHKELMKLKSKYAEMFESQAKAFRHEKVSVEGTNHRG</sequence>
<evidence type="ECO:0000313" key="10">
    <source>
        <dbReference type="EMBL" id="OHA91622.1"/>
    </source>
</evidence>
<dbReference type="GO" id="GO:0005524">
    <property type="term" value="F:ATP binding"/>
    <property type="evidence" value="ECO:0007669"/>
    <property type="project" value="UniProtKB-KW"/>
</dbReference>
<evidence type="ECO:0000256" key="3">
    <source>
        <dbReference type="ARBA" id="ARBA00022741"/>
    </source>
</evidence>